<sequence>MSSPSGRVNPALIGMLEQIKKATEELPKASQRMMKLTGVGWSPDKLVKVVVGPRGQLADIDIDPRVFRKPDAAALQAAILAASREAVTDVNQQREEIMAGQFPADMGSLQHEMRSNESDTIGKLMNRLDADIYAEGKEDR</sequence>
<evidence type="ECO:0000313" key="1">
    <source>
        <dbReference type="EMBL" id="ROS39007.1"/>
    </source>
</evidence>
<gene>
    <name evidence="1" type="ORF">EDD35_1300</name>
</gene>
<dbReference type="Gene3D" id="3.30.1310.10">
    <property type="entry name" value="Nucleoid-associated protein YbaB-like domain"/>
    <property type="match status" value="1"/>
</dbReference>
<comment type="caution">
    <text evidence="1">The sequence shown here is derived from an EMBL/GenBank/DDBJ whole genome shotgun (WGS) entry which is preliminary data.</text>
</comment>
<reference evidence="1 2" key="1">
    <citation type="submission" date="2018-11" db="EMBL/GenBank/DDBJ databases">
        <title>Sequencing the genomes of 1000 actinobacteria strains.</title>
        <authorList>
            <person name="Klenk H.-P."/>
        </authorList>
    </citation>
    <scope>NUCLEOTIDE SEQUENCE [LARGE SCALE GENOMIC DNA]</scope>
    <source>
        <strain evidence="1 2">DSM 44348</strain>
    </source>
</reference>
<dbReference type="AlphaFoldDB" id="A0A3N2GQW6"/>
<dbReference type="EMBL" id="RKHY01000001">
    <property type="protein sequence ID" value="ROS39007.1"/>
    <property type="molecule type" value="Genomic_DNA"/>
</dbReference>
<organism evidence="1 2">
    <name type="scientific">Amycolatopsis thermoflava</name>
    <dbReference type="NCBI Taxonomy" id="84480"/>
    <lineage>
        <taxon>Bacteria</taxon>
        <taxon>Bacillati</taxon>
        <taxon>Actinomycetota</taxon>
        <taxon>Actinomycetes</taxon>
        <taxon>Pseudonocardiales</taxon>
        <taxon>Pseudonocardiaceae</taxon>
        <taxon>Amycolatopsis</taxon>
        <taxon>Amycolatopsis methanolica group</taxon>
    </lineage>
</organism>
<dbReference type="InterPro" id="IPR036894">
    <property type="entry name" value="YbaB-like_sf"/>
</dbReference>
<dbReference type="Pfam" id="PF02575">
    <property type="entry name" value="YbaB_DNA_bd"/>
    <property type="match status" value="1"/>
</dbReference>
<dbReference type="RefSeq" id="WP_231960613.1">
    <property type="nucleotide sequence ID" value="NZ_CBDRBK010000013.1"/>
</dbReference>
<dbReference type="SUPFAM" id="SSF82607">
    <property type="entry name" value="YbaB-like"/>
    <property type="match status" value="1"/>
</dbReference>
<accession>A0A3N2GQW6</accession>
<keyword evidence="2" id="KW-1185">Reference proteome</keyword>
<protein>
    <recommendedName>
        <fullName evidence="3">YbaB/EbfC family nucleoid-associated protein</fullName>
    </recommendedName>
</protein>
<dbReference type="InterPro" id="IPR004401">
    <property type="entry name" value="YbaB/EbfC"/>
</dbReference>
<dbReference type="GO" id="GO:0003677">
    <property type="term" value="F:DNA binding"/>
    <property type="evidence" value="ECO:0007669"/>
    <property type="project" value="InterPro"/>
</dbReference>
<proteinExistence type="predicted"/>
<name>A0A3N2GQW6_9PSEU</name>
<dbReference type="GeneID" id="301842742"/>
<dbReference type="Proteomes" id="UP000274843">
    <property type="component" value="Unassembled WGS sequence"/>
</dbReference>
<evidence type="ECO:0008006" key="3">
    <source>
        <dbReference type="Google" id="ProtNLM"/>
    </source>
</evidence>
<evidence type="ECO:0000313" key="2">
    <source>
        <dbReference type="Proteomes" id="UP000274843"/>
    </source>
</evidence>